<dbReference type="PROSITE" id="PS50088">
    <property type="entry name" value="ANK_REPEAT"/>
    <property type="match status" value="2"/>
</dbReference>
<name>A0AA36G6C4_9BILA</name>
<dbReference type="PANTHER" id="PTHR24171">
    <property type="entry name" value="ANKYRIN REPEAT DOMAIN-CONTAINING PROTEIN 39-RELATED"/>
    <property type="match status" value="1"/>
</dbReference>
<dbReference type="Gene3D" id="1.25.40.20">
    <property type="entry name" value="Ankyrin repeat-containing domain"/>
    <property type="match status" value="1"/>
</dbReference>
<proteinExistence type="predicted"/>
<evidence type="ECO:0000313" key="5">
    <source>
        <dbReference type="EMBL" id="CAJ0579738.1"/>
    </source>
</evidence>
<dbReference type="PROSITE" id="PS50297">
    <property type="entry name" value="ANK_REP_REGION"/>
    <property type="match status" value="2"/>
</dbReference>
<evidence type="ECO:0000256" key="3">
    <source>
        <dbReference type="PROSITE-ProRule" id="PRU00023"/>
    </source>
</evidence>
<keyword evidence="1" id="KW-0677">Repeat</keyword>
<evidence type="ECO:0000256" key="2">
    <source>
        <dbReference type="ARBA" id="ARBA00023043"/>
    </source>
</evidence>
<feature type="repeat" description="ANK" evidence="3">
    <location>
        <begin position="110"/>
        <end position="142"/>
    </location>
</feature>
<dbReference type="SUPFAM" id="SSF48403">
    <property type="entry name" value="Ankyrin repeat"/>
    <property type="match status" value="1"/>
</dbReference>
<protein>
    <submittedName>
        <fullName evidence="5">Uncharacterized protein</fullName>
    </submittedName>
</protein>
<feature type="repeat" description="ANK" evidence="3">
    <location>
        <begin position="143"/>
        <end position="175"/>
    </location>
</feature>
<keyword evidence="2 3" id="KW-0040">ANK repeat</keyword>
<feature type="non-terminal residue" evidence="5">
    <location>
        <position position="1"/>
    </location>
</feature>
<dbReference type="Proteomes" id="UP001177023">
    <property type="component" value="Unassembled WGS sequence"/>
</dbReference>
<dbReference type="SMART" id="SM00248">
    <property type="entry name" value="ANK"/>
    <property type="match status" value="3"/>
</dbReference>
<dbReference type="EMBL" id="CATQJA010002657">
    <property type="protein sequence ID" value="CAJ0579738.1"/>
    <property type="molecule type" value="Genomic_DNA"/>
</dbReference>
<sequence>MSVGYILGVRDLPMDEGEPMEDFEMAEAEDEFDQAGMQHGLDEETLQEIKEKKKNGMFVSAWEEDDQDVDAKDLNDPVERYLTAAEEGRMEELQRFLLDDPELLHKVDVDGYTALHRASYNNHLHIVDFLVEKGANLEARTGQGWTPLHSACNWGNYEIVGRLISLKANPNALSEGSLTPLHVALCSQEDPEGVFHAVRYLVQAPGIDLSAVSGAGDKPLDLARRNHAQPESGSRTQSPITPLDLVKKLEMYKEQILDTADIELENFDAAIGDTVEYERKRTELLAQARTLKKDQKQFLSNKTELNMENAVIAGAKLLVDEVRCRRSMTKQLQEKCGIAEEDILYKGIDNSGRESVKMRDLTAGRTSSVVESFVDFKRQVDFKTKVIDGIVAKYGEERPLTRKRTRQSLPAKSRPEDLKTPKRARSTADIDVMNVNRILGKYAQEVASEIKNEFFSSARSRHISPIPLDFSALDDTDSSED</sequence>
<evidence type="ECO:0000313" key="6">
    <source>
        <dbReference type="Proteomes" id="UP001177023"/>
    </source>
</evidence>
<accession>A0AA36G6C4</accession>
<keyword evidence="6" id="KW-1185">Reference proteome</keyword>
<comment type="caution">
    <text evidence="5">The sequence shown here is derived from an EMBL/GenBank/DDBJ whole genome shotgun (WGS) entry which is preliminary data.</text>
</comment>
<dbReference type="Pfam" id="PF12796">
    <property type="entry name" value="Ank_2"/>
    <property type="match status" value="1"/>
</dbReference>
<feature type="region of interest" description="Disordered" evidence="4">
    <location>
        <begin position="399"/>
        <end position="425"/>
    </location>
</feature>
<gene>
    <name evidence="5" type="ORF">MSPICULIGERA_LOCUS17945</name>
</gene>
<dbReference type="InterPro" id="IPR036770">
    <property type="entry name" value="Ankyrin_rpt-contain_sf"/>
</dbReference>
<organism evidence="5 6">
    <name type="scientific">Mesorhabditis spiculigera</name>
    <dbReference type="NCBI Taxonomy" id="96644"/>
    <lineage>
        <taxon>Eukaryota</taxon>
        <taxon>Metazoa</taxon>
        <taxon>Ecdysozoa</taxon>
        <taxon>Nematoda</taxon>
        <taxon>Chromadorea</taxon>
        <taxon>Rhabditida</taxon>
        <taxon>Rhabditina</taxon>
        <taxon>Rhabditomorpha</taxon>
        <taxon>Rhabditoidea</taxon>
        <taxon>Rhabditidae</taxon>
        <taxon>Mesorhabditinae</taxon>
        <taxon>Mesorhabditis</taxon>
    </lineage>
</organism>
<dbReference type="InterPro" id="IPR002110">
    <property type="entry name" value="Ankyrin_rpt"/>
</dbReference>
<dbReference type="AlphaFoldDB" id="A0AA36G6C4"/>
<evidence type="ECO:0000256" key="1">
    <source>
        <dbReference type="ARBA" id="ARBA00022737"/>
    </source>
</evidence>
<evidence type="ECO:0000256" key="4">
    <source>
        <dbReference type="SAM" id="MobiDB-lite"/>
    </source>
</evidence>
<reference evidence="5" key="1">
    <citation type="submission" date="2023-06" db="EMBL/GenBank/DDBJ databases">
        <authorList>
            <person name="Delattre M."/>
        </authorList>
    </citation>
    <scope>NUCLEOTIDE SEQUENCE</scope>
    <source>
        <strain evidence="5">AF72</strain>
    </source>
</reference>